<dbReference type="CDD" id="cd17393">
    <property type="entry name" value="MFS_MosC_like"/>
    <property type="match status" value="1"/>
</dbReference>
<dbReference type="InterPro" id="IPR051788">
    <property type="entry name" value="MFS_Transporter"/>
</dbReference>
<feature type="transmembrane region" description="Helical" evidence="5">
    <location>
        <begin position="306"/>
        <end position="325"/>
    </location>
</feature>
<feature type="transmembrane region" description="Helical" evidence="5">
    <location>
        <begin position="391"/>
        <end position="412"/>
    </location>
</feature>
<evidence type="ECO:0000256" key="3">
    <source>
        <dbReference type="ARBA" id="ARBA00022989"/>
    </source>
</evidence>
<keyword evidence="3 5" id="KW-1133">Transmembrane helix</keyword>
<evidence type="ECO:0000256" key="2">
    <source>
        <dbReference type="ARBA" id="ARBA00022692"/>
    </source>
</evidence>
<sequence length="418" mass="44801">MTAERREIEPIDGALSPTLNITDKASDGVPAGEELQPGSFPLRLHRICVGAIFFMHGLCFASWASRIPSIQENLNLTAATLGTVLFALPVGFFISLPFAGWFVGKVGSKKVVVLSAVLYALSLVSIGTASHALTLFFCLFSFGFFANLLNISINTQAIAVERLYKKKLMASFHGLWSLAGFTGAAVGTWMIGNGFAPFPHYVLICIVFLVANVVCSFYLVKKDEGLDEKRPLFAMPDKPLIGLGIIAFCSMMAEGAMFDWSGVYFIKVVNVEEEFTGLGYTTFMIAMAGMRFMADGLSGRFGLKRILQASGVMTTIGLLVAVLMPRMMTSLVGFFLIGMGVSSVVPLVYSAAGKSKTLSPGTALTAVSSLGFMGLLIGPPIIGFIAEVTSLRISFLAITIMSLAVVAFSSLMRDEQKS</sequence>
<feature type="transmembrane region" description="Helical" evidence="5">
    <location>
        <begin position="174"/>
        <end position="192"/>
    </location>
</feature>
<evidence type="ECO:0000256" key="1">
    <source>
        <dbReference type="ARBA" id="ARBA00004141"/>
    </source>
</evidence>
<feature type="transmembrane region" description="Helical" evidence="5">
    <location>
        <begin position="331"/>
        <end position="352"/>
    </location>
</feature>
<dbReference type="RefSeq" id="WP_119757950.1">
    <property type="nucleotide sequence ID" value="NZ_CP032382.1"/>
</dbReference>
<dbReference type="PANTHER" id="PTHR23514">
    <property type="entry name" value="BYPASS OF STOP CODON PROTEIN 6"/>
    <property type="match status" value="1"/>
</dbReference>
<feature type="transmembrane region" description="Helical" evidence="5">
    <location>
        <begin position="198"/>
        <end position="220"/>
    </location>
</feature>
<proteinExistence type="predicted"/>
<dbReference type="GO" id="GO:0022857">
    <property type="term" value="F:transmembrane transporter activity"/>
    <property type="evidence" value="ECO:0007669"/>
    <property type="project" value="InterPro"/>
</dbReference>
<feature type="transmembrane region" description="Helical" evidence="5">
    <location>
        <begin position="134"/>
        <end position="153"/>
    </location>
</feature>
<evidence type="ECO:0000256" key="4">
    <source>
        <dbReference type="ARBA" id="ARBA00023136"/>
    </source>
</evidence>
<dbReference type="AlphaFoldDB" id="A0A385SV39"/>
<dbReference type="KEGG" id="chk:D4L85_30725"/>
<evidence type="ECO:0000313" key="7">
    <source>
        <dbReference type="EMBL" id="AYB34692.1"/>
    </source>
</evidence>
<feature type="transmembrane region" description="Helical" evidence="5">
    <location>
        <begin position="364"/>
        <end position="385"/>
    </location>
</feature>
<evidence type="ECO:0000256" key="5">
    <source>
        <dbReference type="SAM" id="Phobius"/>
    </source>
</evidence>
<dbReference type="InterPro" id="IPR020846">
    <property type="entry name" value="MFS_dom"/>
</dbReference>
<comment type="subcellular location">
    <subcellularLocation>
        <location evidence="1">Membrane</location>
        <topology evidence="1">Multi-pass membrane protein</topology>
    </subcellularLocation>
</comment>
<evidence type="ECO:0000313" key="8">
    <source>
        <dbReference type="Proteomes" id="UP000266183"/>
    </source>
</evidence>
<feature type="domain" description="Major facilitator superfamily (MFS) profile" evidence="6">
    <location>
        <begin position="239"/>
        <end position="418"/>
    </location>
</feature>
<dbReference type="OrthoDB" id="9809599at2"/>
<dbReference type="Pfam" id="PF07690">
    <property type="entry name" value="MFS_1"/>
    <property type="match status" value="1"/>
</dbReference>
<gene>
    <name evidence="7" type="ORF">D4L85_30725</name>
</gene>
<reference evidence="8" key="1">
    <citation type="submission" date="2018-09" db="EMBL/GenBank/DDBJ databases">
        <title>Chryseolinea sp. KIS68-18 isolated from soil.</title>
        <authorList>
            <person name="Weon H.-Y."/>
            <person name="Kwon S.-W."/>
            <person name="Lee S.A."/>
        </authorList>
    </citation>
    <scope>NUCLEOTIDE SEQUENCE [LARGE SCALE GENOMIC DNA]</scope>
    <source>
        <strain evidence="8">KIS68-18</strain>
    </source>
</reference>
<dbReference type="EMBL" id="CP032382">
    <property type="protein sequence ID" value="AYB34692.1"/>
    <property type="molecule type" value="Genomic_DNA"/>
</dbReference>
<feature type="transmembrane region" description="Helical" evidence="5">
    <location>
        <begin position="84"/>
        <end position="104"/>
    </location>
</feature>
<keyword evidence="2 5" id="KW-0812">Transmembrane</keyword>
<keyword evidence="4 5" id="KW-0472">Membrane</keyword>
<dbReference type="PANTHER" id="PTHR23514:SF13">
    <property type="entry name" value="INNER MEMBRANE PROTEIN YBJJ"/>
    <property type="match status" value="1"/>
</dbReference>
<accession>A0A385SV39</accession>
<dbReference type="InterPro" id="IPR036259">
    <property type="entry name" value="MFS_trans_sf"/>
</dbReference>
<feature type="transmembrane region" description="Helical" evidence="5">
    <location>
        <begin position="240"/>
        <end position="258"/>
    </location>
</feature>
<organism evidence="7 8">
    <name type="scientific">Chryseolinea soli</name>
    <dbReference type="NCBI Taxonomy" id="2321403"/>
    <lineage>
        <taxon>Bacteria</taxon>
        <taxon>Pseudomonadati</taxon>
        <taxon>Bacteroidota</taxon>
        <taxon>Cytophagia</taxon>
        <taxon>Cytophagales</taxon>
        <taxon>Fulvivirgaceae</taxon>
        <taxon>Chryseolinea</taxon>
    </lineage>
</organism>
<dbReference type="Gene3D" id="1.20.1250.20">
    <property type="entry name" value="MFS general substrate transporter like domains"/>
    <property type="match status" value="2"/>
</dbReference>
<dbReference type="SUPFAM" id="SSF103473">
    <property type="entry name" value="MFS general substrate transporter"/>
    <property type="match status" value="1"/>
</dbReference>
<dbReference type="GO" id="GO:0016020">
    <property type="term" value="C:membrane"/>
    <property type="evidence" value="ECO:0007669"/>
    <property type="project" value="UniProtKB-SubCell"/>
</dbReference>
<name>A0A385SV39_9BACT</name>
<dbReference type="PROSITE" id="PS50850">
    <property type="entry name" value="MFS"/>
    <property type="match status" value="1"/>
</dbReference>
<dbReference type="Proteomes" id="UP000266183">
    <property type="component" value="Chromosome"/>
</dbReference>
<protein>
    <submittedName>
        <fullName evidence="7">MFS transporter</fullName>
    </submittedName>
</protein>
<evidence type="ECO:0000259" key="6">
    <source>
        <dbReference type="PROSITE" id="PS50850"/>
    </source>
</evidence>
<feature type="transmembrane region" description="Helical" evidence="5">
    <location>
        <begin position="44"/>
        <end position="64"/>
    </location>
</feature>
<feature type="transmembrane region" description="Helical" evidence="5">
    <location>
        <begin position="111"/>
        <end position="128"/>
    </location>
</feature>
<keyword evidence="8" id="KW-1185">Reference proteome</keyword>
<dbReference type="InterPro" id="IPR011701">
    <property type="entry name" value="MFS"/>
</dbReference>